<feature type="transmembrane region" description="Helical" evidence="6">
    <location>
        <begin position="392"/>
        <end position="414"/>
    </location>
</feature>
<dbReference type="Pfam" id="PF13520">
    <property type="entry name" value="AA_permease_2"/>
    <property type="match status" value="1"/>
</dbReference>
<evidence type="ECO:0000313" key="7">
    <source>
        <dbReference type="EMBL" id="GGO46775.1"/>
    </source>
</evidence>
<feature type="transmembrane region" description="Helical" evidence="6">
    <location>
        <begin position="338"/>
        <end position="360"/>
    </location>
</feature>
<dbReference type="PANTHER" id="PTHR47704:SF1">
    <property type="entry name" value="POTASSIUM TRANSPORTER KIMA"/>
    <property type="match status" value="1"/>
</dbReference>
<evidence type="ECO:0000256" key="4">
    <source>
        <dbReference type="ARBA" id="ARBA00023136"/>
    </source>
</evidence>
<dbReference type="EMBL" id="BMLQ01000006">
    <property type="protein sequence ID" value="GGO46775.1"/>
    <property type="molecule type" value="Genomic_DNA"/>
</dbReference>
<comment type="caution">
    <text evidence="7">The sequence shown here is derived from an EMBL/GenBank/DDBJ whole genome shotgun (WGS) entry which is preliminary data.</text>
</comment>
<comment type="subcellular location">
    <subcellularLocation>
        <location evidence="1">Membrane</location>
        <topology evidence="1">Multi-pass membrane protein</topology>
    </subcellularLocation>
</comment>
<feature type="transmembrane region" description="Helical" evidence="6">
    <location>
        <begin position="124"/>
        <end position="152"/>
    </location>
</feature>
<sequence>MDGAWTERIGGRGTVVRVARVLDSMRRLLVGRPYDTERLNRRPLGRFTALPVFSANAWSSIAYAPDEILLTLALGGTAALALGPEIGVAVVAVMLLIVVSYRVSIRAYPEGGDYAISRANLGPWAGLTVGAAMMLDFVFTVAVSMAAMAHYLVAAVPALGGAETAVAVAGVVLLAMASIRGAGRGRVTPAVLAYVFLALLFGMIVAGLVQDVTGTLGPATSAGVEPVPDPAFSEGLGGLALAVLVLRAFSSGSALATGVEVPASNVGAMAKPRVRLARSVMLAMGLTAGASTIGVMYLADRTGVVFVLDPSGLQAVGGGPVSEDYVQNPVLAQLANAILGHGGILAGALILMVAVLLVLAGHSAFKSFPELASRLAADGYLPRQLLTRGDRLGYTNGVVLLALAALALVVVFQAQTALLVQLYVIGVFLSFTISQLGMVRHWSRHLAHTPGVRARQAVRTRRLVNLVGLVVTALVALVVLVTRFGQGAWVALLAIAAMVFVMSRIRGHYEAVASELDLTSTEDARALPSRVHAVILVMSVQRPTLRALAYARASRPSSLEAVVVDLDKQSTGKLVAAWDRLGLPVPITVLASPYREMSEPLIRHLRAMRRTSPRDLMVVYIPEYVVGGGWQALLHNRTTKRIKARLHHEPGVMVASVPWQLATTRRGAGTSPRTGTPAPPTGPWTGPVESGVQGNGSPADQADRP</sequence>
<gene>
    <name evidence="7" type="ORF">GCM10010977_22510</name>
</gene>
<feature type="transmembrane region" description="Helical" evidence="6">
    <location>
        <begin position="236"/>
        <end position="259"/>
    </location>
</feature>
<feature type="transmembrane region" description="Helical" evidence="6">
    <location>
        <begin position="420"/>
        <end position="442"/>
    </location>
</feature>
<organism evidence="7 8">
    <name type="scientific">Citricoccus zhacaiensis</name>
    <dbReference type="NCBI Taxonomy" id="489142"/>
    <lineage>
        <taxon>Bacteria</taxon>
        <taxon>Bacillati</taxon>
        <taxon>Actinomycetota</taxon>
        <taxon>Actinomycetes</taxon>
        <taxon>Micrococcales</taxon>
        <taxon>Micrococcaceae</taxon>
        <taxon>Citricoccus</taxon>
    </lineage>
</organism>
<accession>A0ABQ2M3N8</accession>
<evidence type="ECO:0000256" key="3">
    <source>
        <dbReference type="ARBA" id="ARBA00022989"/>
    </source>
</evidence>
<dbReference type="Proteomes" id="UP000642509">
    <property type="component" value="Unassembled WGS sequence"/>
</dbReference>
<dbReference type="InterPro" id="IPR053153">
    <property type="entry name" value="APC_K+_Transporter"/>
</dbReference>
<name>A0ABQ2M3N8_9MICC</name>
<feature type="region of interest" description="Disordered" evidence="5">
    <location>
        <begin position="665"/>
        <end position="705"/>
    </location>
</feature>
<keyword evidence="8" id="KW-1185">Reference proteome</keyword>
<dbReference type="Gene3D" id="1.20.1740.10">
    <property type="entry name" value="Amino acid/polyamine transporter I"/>
    <property type="match status" value="1"/>
</dbReference>
<feature type="transmembrane region" description="Helical" evidence="6">
    <location>
        <begin position="47"/>
        <end position="65"/>
    </location>
</feature>
<keyword evidence="2 6" id="KW-0812">Transmembrane</keyword>
<proteinExistence type="predicted"/>
<feature type="transmembrane region" description="Helical" evidence="6">
    <location>
        <begin position="280"/>
        <end position="299"/>
    </location>
</feature>
<keyword evidence="4 6" id="KW-0472">Membrane</keyword>
<feature type="transmembrane region" description="Helical" evidence="6">
    <location>
        <begin position="191"/>
        <end position="209"/>
    </location>
</feature>
<feature type="transmembrane region" description="Helical" evidence="6">
    <location>
        <begin position="487"/>
        <end position="505"/>
    </location>
</feature>
<evidence type="ECO:0000256" key="5">
    <source>
        <dbReference type="SAM" id="MobiDB-lite"/>
    </source>
</evidence>
<feature type="transmembrane region" description="Helical" evidence="6">
    <location>
        <begin position="77"/>
        <end position="103"/>
    </location>
</feature>
<dbReference type="PANTHER" id="PTHR47704">
    <property type="entry name" value="POTASSIUM TRANSPORTER KIMA"/>
    <property type="match status" value="1"/>
</dbReference>
<reference evidence="8" key="1">
    <citation type="journal article" date="2019" name="Int. J. Syst. Evol. Microbiol.">
        <title>The Global Catalogue of Microorganisms (GCM) 10K type strain sequencing project: providing services to taxonomists for standard genome sequencing and annotation.</title>
        <authorList>
            <consortium name="The Broad Institute Genomics Platform"/>
            <consortium name="The Broad Institute Genome Sequencing Center for Infectious Disease"/>
            <person name="Wu L."/>
            <person name="Ma J."/>
        </authorList>
    </citation>
    <scope>NUCLEOTIDE SEQUENCE [LARGE SCALE GENOMIC DNA]</scope>
    <source>
        <strain evidence="8">CGMCC 1.7064</strain>
    </source>
</reference>
<feature type="compositionally biased region" description="Low complexity" evidence="5">
    <location>
        <begin position="665"/>
        <end position="676"/>
    </location>
</feature>
<feature type="transmembrane region" description="Helical" evidence="6">
    <location>
        <begin position="463"/>
        <end position="481"/>
    </location>
</feature>
<protein>
    <submittedName>
        <fullName evidence="7">Amino acid transporter</fullName>
    </submittedName>
</protein>
<evidence type="ECO:0000256" key="6">
    <source>
        <dbReference type="SAM" id="Phobius"/>
    </source>
</evidence>
<evidence type="ECO:0000256" key="1">
    <source>
        <dbReference type="ARBA" id="ARBA00004141"/>
    </source>
</evidence>
<evidence type="ECO:0000256" key="2">
    <source>
        <dbReference type="ARBA" id="ARBA00022692"/>
    </source>
</evidence>
<evidence type="ECO:0000313" key="8">
    <source>
        <dbReference type="Proteomes" id="UP000642509"/>
    </source>
</evidence>
<dbReference type="InterPro" id="IPR002293">
    <property type="entry name" value="AA/rel_permease1"/>
</dbReference>
<keyword evidence="3 6" id="KW-1133">Transmembrane helix</keyword>
<feature type="transmembrane region" description="Helical" evidence="6">
    <location>
        <begin position="158"/>
        <end position="179"/>
    </location>
</feature>